<evidence type="ECO:0000256" key="10">
    <source>
        <dbReference type="ARBA" id="ARBA00023286"/>
    </source>
</evidence>
<dbReference type="PANTHER" id="PTHR18966">
    <property type="entry name" value="IONOTROPIC GLUTAMATE RECEPTOR"/>
    <property type="match status" value="1"/>
</dbReference>
<keyword evidence="10" id="KW-1071">Ligand-gated ion channel</keyword>
<evidence type="ECO:0000256" key="6">
    <source>
        <dbReference type="ARBA" id="ARBA00023065"/>
    </source>
</evidence>
<gene>
    <name evidence="15" type="ORF">PENTCL1PPCAC_29182</name>
</gene>
<keyword evidence="13" id="KW-0732">Signal</keyword>
<dbReference type="SUPFAM" id="SSF53850">
    <property type="entry name" value="Periplasmic binding protein-like II"/>
    <property type="match status" value="1"/>
</dbReference>
<evidence type="ECO:0000256" key="1">
    <source>
        <dbReference type="ARBA" id="ARBA00004141"/>
    </source>
</evidence>
<evidence type="ECO:0000256" key="4">
    <source>
        <dbReference type="ARBA" id="ARBA00022692"/>
    </source>
</evidence>
<protein>
    <recommendedName>
        <fullName evidence="14">Ionotropic glutamate receptor C-terminal domain-containing protein</fullName>
    </recommendedName>
</protein>
<keyword evidence="7 12" id="KW-0472">Membrane</keyword>
<dbReference type="Pfam" id="PF10613">
    <property type="entry name" value="Lig_chan-Glu_bd"/>
    <property type="match status" value="1"/>
</dbReference>
<dbReference type="InterPro" id="IPR001320">
    <property type="entry name" value="Iontro_rcpt_C"/>
</dbReference>
<keyword evidence="5 12" id="KW-1133">Transmembrane helix</keyword>
<dbReference type="AlphaFoldDB" id="A0AAV5UJX2"/>
<keyword evidence="16" id="KW-1185">Reference proteome</keyword>
<keyword evidence="3" id="KW-0813">Transport</keyword>
<evidence type="ECO:0000256" key="13">
    <source>
        <dbReference type="SAM" id="SignalP"/>
    </source>
</evidence>
<comment type="subcellular location">
    <subcellularLocation>
        <location evidence="1">Membrane</location>
        <topology evidence="1">Multi-pass membrane protein</topology>
    </subcellularLocation>
</comment>
<feature type="domain" description="Ionotropic glutamate receptor C-terminal" evidence="14">
    <location>
        <begin position="39"/>
        <end position="377"/>
    </location>
</feature>
<evidence type="ECO:0000256" key="2">
    <source>
        <dbReference type="ARBA" id="ARBA00008685"/>
    </source>
</evidence>
<keyword evidence="6" id="KW-0406">Ion transport</keyword>
<evidence type="ECO:0000256" key="7">
    <source>
        <dbReference type="ARBA" id="ARBA00023136"/>
    </source>
</evidence>
<evidence type="ECO:0000256" key="11">
    <source>
        <dbReference type="ARBA" id="ARBA00023303"/>
    </source>
</evidence>
<reference evidence="15" key="1">
    <citation type="submission" date="2023-10" db="EMBL/GenBank/DDBJ databases">
        <title>Genome assembly of Pristionchus species.</title>
        <authorList>
            <person name="Yoshida K."/>
            <person name="Sommer R.J."/>
        </authorList>
    </citation>
    <scope>NUCLEOTIDE SEQUENCE</scope>
    <source>
        <strain evidence="15">RS0144</strain>
    </source>
</reference>
<keyword evidence="9" id="KW-0325">Glycoprotein</keyword>
<feature type="signal peptide" evidence="13">
    <location>
        <begin position="1"/>
        <end position="18"/>
    </location>
</feature>
<feature type="transmembrane region" description="Helical" evidence="12">
    <location>
        <begin position="191"/>
        <end position="214"/>
    </location>
</feature>
<dbReference type="InterPro" id="IPR019594">
    <property type="entry name" value="Glu/Gly-bd"/>
</dbReference>
<evidence type="ECO:0000256" key="8">
    <source>
        <dbReference type="ARBA" id="ARBA00023170"/>
    </source>
</evidence>
<evidence type="ECO:0000256" key="3">
    <source>
        <dbReference type="ARBA" id="ARBA00022448"/>
    </source>
</evidence>
<keyword evidence="4 12" id="KW-0812">Transmembrane</keyword>
<dbReference type="EMBL" id="BTSX01000006">
    <property type="protein sequence ID" value="GMT07008.1"/>
    <property type="molecule type" value="Genomic_DNA"/>
</dbReference>
<evidence type="ECO:0000313" key="15">
    <source>
        <dbReference type="EMBL" id="GMT07008.1"/>
    </source>
</evidence>
<sequence length="443" mass="50039">MPSYTLLFLLLFISQIDAESLRFGTFNRYMFLGRKPECRLDHGQEDCRMNRAFQGYCAALMELLAGEMKVDYRIDTRKPWAGTPQADGTWDGLLGDVNASVVDLAIAPLAVTPERSSLVDFSPPFLTSGLSIMIKKPDAQLAWIKQSHSPNPFAPTTWSVLILLQIMFIAISIMLYVHMRSSGEEKRRRERFCIWLFSFLVWIGCTVVLAASILHHISTVSVLNELAPPQDTMAEHDSLEELVGQENIKFIMQERGEAHQFFKNSKSSLLRNMLESMERNTGFSFLNIYESGVESVGVNAVRASDGEVAFIMDDITIIYESSRLPCSTRKFGENLATFQYAVATKKGSELSGRVRIAMESLKASGDLERLNQNWFAERVQCQREKADGMVPVSNYERNADYVIYAMCLGISISIILSLILAHFEKKQETRRAKFTDEIVPMNA</sequence>
<name>A0AAV5UJX2_9BILA</name>
<evidence type="ECO:0000256" key="5">
    <source>
        <dbReference type="ARBA" id="ARBA00022989"/>
    </source>
</evidence>
<dbReference type="GO" id="GO:0016020">
    <property type="term" value="C:membrane"/>
    <property type="evidence" value="ECO:0007669"/>
    <property type="project" value="UniProtKB-SubCell"/>
</dbReference>
<accession>A0AAV5UJX2</accession>
<keyword evidence="8" id="KW-0675">Receptor</keyword>
<feature type="transmembrane region" description="Helical" evidence="12">
    <location>
        <begin position="401"/>
        <end position="423"/>
    </location>
</feature>
<feature type="chain" id="PRO_5043416959" description="Ionotropic glutamate receptor C-terminal domain-containing protein" evidence="13">
    <location>
        <begin position="19"/>
        <end position="443"/>
    </location>
</feature>
<feature type="transmembrane region" description="Helical" evidence="12">
    <location>
        <begin position="158"/>
        <end position="179"/>
    </location>
</feature>
<dbReference type="Proteomes" id="UP001432027">
    <property type="component" value="Unassembled WGS sequence"/>
</dbReference>
<keyword evidence="11" id="KW-0407">Ion channel</keyword>
<organism evidence="15 16">
    <name type="scientific">Pristionchus entomophagus</name>
    <dbReference type="NCBI Taxonomy" id="358040"/>
    <lineage>
        <taxon>Eukaryota</taxon>
        <taxon>Metazoa</taxon>
        <taxon>Ecdysozoa</taxon>
        <taxon>Nematoda</taxon>
        <taxon>Chromadorea</taxon>
        <taxon>Rhabditida</taxon>
        <taxon>Rhabditina</taxon>
        <taxon>Diplogasteromorpha</taxon>
        <taxon>Diplogasteroidea</taxon>
        <taxon>Neodiplogasteridae</taxon>
        <taxon>Pristionchus</taxon>
    </lineage>
</organism>
<comment type="caution">
    <text evidence="15">The sequence shown here is derived from an EMBL/GenBank/DDBJ whole genome shotgun (WGS) entry which is preliminary data.</text>
</comment>
<dbReference type="SMART" id="SM00079">
    <property type="entry name" value="PBPe"/>
    <property type="match status" value="1"/>
</dbReference>
<evidence type="ECO:0000256" key="9">
    <source>
        <dbReference type="ARBA" id="ARBA00023180"/>
    </source>
</evidence>
<comment type="similarity">
    <text evidence="2">Belongs to the glutamate-gated ion channel (TC 1.A.10.1) family.</text>
</comment>
<dbReference type="InterPro" id="IPR015683">
    <property type="entry name" value="Ionotropic_Glu_rcpt"/>
</dbReference>
<evidence type="ECO:0000313" key="16">
    <source>
        <dbReference type="Proteomes" id="UP001432027"/>
    </source>
</evidence>
<evidence type="ECO:0000256" key="12">
    <source>
        <dbReference type="SAM" id="Phobius"/>
    </source>
</evidence>
<dbReference type="GO" id="GO:0015276">
    <property type="term" value="F:ligand-gated monoatomic ion channel activity"/>
    <property type="evidence" value="ECO:0007669"/>
    <property type="project" value="InterPro"/>
</dbReference>
<proteinExistence type="inferred from homology"/>
<evidence type="ECO:0000259" key="14">
    <source>
        <dbReference type="SMART" id="SM00079"/>
    </source>
</evidence>
<dbReference type="Gene3D" id="3.40.190.10">
    <property type="entry name" value="Periplasmic binding protein-like II"/>
    <property type="match status" value="3"/>
</dbReference>